<dbReference type="InterPro" id="IPR004919">
    <property type="entry name" value="GmrSD_N"/>
</dbReference>
<accession>N1V7N0</accession>
<evidence type="ECO:0000313" key="4">
    <source>
        <dbReference type="Proteomes" id="UP000010729"/>
    </source>
</evidence>
<dbReference type="InterPro" id="IPR040843">
    <property type="entry name" value="RAMA"/>
</dbReference>
<keyword evidence="4" id="KW-1185">Reference proteome</keyword>
<protein>
    <recommendedName>
        <fullName evidence="5">DUF262 domain-containing protein</fullName>
    </recommendedName>
</protein>
<reference evidence="3 4" key="1">
    <citation type="journal article" date="2013" name="Genome Announc.">
        <title>Draft Genome Sequence of Arthrobacter crystallopoietes Strain BAB-32, Revealing Genes for Bioremediation.</title>
        <authorList>
            <person name="Joshi M.N."/>
            <person name="Pandit A.S."/>
            <person name="Sharma A."/>
            <person name="Pandya R.V."/>
            <person name="Desai S.M."/>
            <person name="Saxena A.K."/>
            <person name="Bagatharia S.B."/>
        </authorList>
    </citation>
    <scope>NUCLEOTIDE SEQUENCE [LARGE SCALE GENOMIC DNA]</scope>
    <source>
        <strain evidence="3 4">BAB-32</strain>
    </source>
</reference>
<organism evidence="3 4">
    <name type="scientific">Arthrobacter crystallopoietes BAB-32</name>
    <dbReference type="NCBI Taxonomy" id="1246476"/>
    <lineage>
        <taxon>Bacteria</taxon>
        <taxon>Bacillati</taxon>
        <taxon>Actinomycetota</taxon>
        <taxon>Actinomycetes</taxon>
        <taxon>Micrococcales</taxon>
        <taxon>Micrococcaceae</taxon>
        <taxon>Crystallibacter</taxon>
    </lineage>
</organism>
<evidence type="ECO:0000313" key="3">
    <source>
        <dbReference type="EMBL" id="EMY34243.1"/>
    </source>
</evidence>
<evidence type="ECO:0008006" key="5">
    <source>
        <dbReference type="Google" id="ProtNLM"/>
    </source>
</evidence>
<evidence type="ECO:0000259" key="2">
    <source>
        <dbReference type="Pfam" id="PF18755"/>
    </source>
</evidence>
<dbReference type="PANTHER" id="PTHR37292:SF2">
    <property type="entry name" value="DUF262 DOMAIN-CONTAINING PROTEIN"/>
    <property type="match status" value="1"/>
</dbReference>
<gene>
    <name evidence="3" type="ORF">D477_010661</name>
</gene>
<evidence type="ECO:0000259" key="1">
    <source>
        <dbReference type="Pfam" id="PF03235"/>
    </source>
</evidence>
<feature type="domain" description="RAMA" evidence="2">
    <location>
        <begin position="573"/>
        <end position="670"/>
    </location>
</feature>
<dbReference type="Proteomes" id="UP000010729">
    <property type="component" value="Unassembled WGS sequence"/>
</dbReference>
<name>N1V7N0_9MICC</name>
<dbReference type="Pfam" id="PF18755">
    <property type="entry name" value="RAMA"/>
    <property type="match status" value="1"/>
</dbReference>
<feature type="domain" description="GmrSD restriction endonucleases N-terminal" evidence="1">
    <location>
        <begin position="2"/>
        <end position="196"/>
    </location>
</feature>
<dbReference type="PANTHER" id="PTHR37292">
    <property type="entry name" value="VNG6097C"/>
    <property type="match status" value="1"/>
</dbReference>
<dbReference type="EMBL" id="ANPE02000124">
    <property type="protein sequence ID" value="EMY34243.1"/>
    <property type="molecule type" value="Genomic_DNA"/>
</dbReference>
<sequence>MQRPFVWSNSKVRDLFDSMYRGFPVGYLLFWETGAEVGARQIGIEGKDARVARWLIVDGQQRMTSLYSVISGEKVVREDYSESKVKLAFRPRDAHFSVSDATTEKNPEFLKDVTKLWVDFRGTVSRFFADYEAARGPLEASMRNAWEDALDRVRDLQNFPFNVVELDSAVDEEQVADVFVRINSEGVKLNQADFILTLMSVFWDEGRKQLEAFSRGAKVPSLAGAAPFNWYIAPSPDQLLRVTVALAFDRAVLRHAYSILRGKDLETGQTSIEHRDQQFNALQTAQSEVLNLTHWHEYLRALERAGYRGSKMISSQNVVLFSYAIWLRGRVKHGVAIDQLREVIARWFFMAHLTSRYSTSFETQAERDFGRIDELATEVGFVSALNRIIDDTLTGDFWAITLPNELATAASRSPALFAYFAALNILNADALLSTGKVRDRLDPAITSTKGIERHHLFPRAYLRDVLGVKDSRQINQIANMALVEWNDNIVISDSAPSFYWPTQVDSKSYLTVDRLKKQLELHALPDGWTDLEFPEFLAQRRTLMAAVVRQAFERLSQEGYGASYPPISSAIKNEQVTEQPDGQIRVSIADLVHAGLLDAGTVMTPARSEFDSVGEIDESGSIVVNDVPYPTPSAAAMAVAGTQAEDGWMFWIVDTCDGERRLDSLRNQYRLNDVAGSEA</sequence>
<dbReference type="AlphaFoldDB" id="N1V7N0"/>
<comment type="caution">
    <text evidence="3">The sequence shown here is derived from an EMBL/GenBank/DDBJ whole genome shotgun (WGS) entry which is preliminary data.</text>
</comment>
<dbReference type="Pfam" id="PF03235">
    <property type="entry name" value="GmrSD_N"/>
    <property type="match status" value="1"/>
</dbReference>
<proteinExistence type="predicted"/>